<dbReference type="RefSeq" id="WP_011767641.1">
    <property type="nucleotide sequence ID" value="NC_008702.1"/>
</dbReference>
<accession>A1KCH9</accession>
<feature type="chain" id="PRO_5002636227" evidence="1">
    <location>
        <begin position="30"/>
        <end position="283"/>
    </location>
</feature>
<evidence type="ECO:0000256" key="1">
    <source>
        <dbReference type="SAM" id="SignalP"/>
    </source>
</evidence>
<keyword evidence="1" id="KW-0732">Signal</keyword>
<feature type="signal peptide" evidence="1">
    <location>
        <begin position="1"/>
        <end position="29"/>
    </location>
</feature>
<reference evidence="2 3" key="1">
    <citation type="journal article" date="2006" name="Nat. Biotechnol.">
        <title>Complete genome of the mutualistic, N2-fixing grass endophyte Azoarcus sp. strain BH72.</title>
        <authorList>
            <person name="Krause A."/>
            <person name="Ramakumar A."/>
            <person name="Bartels D."/>
            <person name="Battistoni F."/>
            <person name="Bekel T."/>
            <person name="Boch J."/>
            <person name="Boehm M."/>
            <person name="Friedrich F."/>
            <person name="Hurek T."/>
            <person name="Krause L."/>
            <person name="Linke B."/>
            <person name="McHardy A.C."/>
            <person name="Sarkar A."/>
            <person name="Schneiker S."/>
            <person name="Syed A.A."/>
            <person name="Thauer R."/>
            <person name="Vorhoelter F.-J."/>
            <person name="Weidner S."/>
            <person name="Puehler A."/>
            <person name="Reinhold-Hurek B."/>
            <person name="Kaiser O."/>
            <person name="Goesmann A."/>
        </authorList>
    </citation>
    <scope>NUCLEOTIDE SEQUENCE [LARGE SCALE GENOMIC DNA]</scope>
    <source>
        <strain evidence="2 3">BH72</strain>
    </source>
</reference>
<organism evidence="2 3">
    <name type="scientific">Azoarcus sp. (strain BH72)</name>
    <dbReference type="NCBI Taxonomy" id="418699"/>
    <lineage>
        <taxon>Bacteria</taxon>
        <taxon>Pseudomonadati</taxon>
        <taxon>Pseudomonadota</taxon>
        <taxon>Betaproteobacteria</taxon>
        <taxon>Rhodocyclales</taxon>
        <taxon>Zoogloeaceae</taxon>
        <taxon>Azoarcus</taxon>
    </lineage>
</organism>
<dbReference type="HOGENOM" id="CLU_056131_0_0_4"/>
<dbReference type="KEGG" id="azo:azo3919"/>
<dbReference type="InterPro" id="IPR010583">
    <property type="entry name" value="MipA"/>
</dbReference>
<dbReference type="Pfam" id="PF06629">
    <property type="entry name" value="MipA"/>
    <property type="match status" value="1"/>
</dbReference>
<dbReference type="eggNOG" id="COG3713">
    <property type="taxonomic scope" value="Bacteria"/>
</dbReference>
<dbReference type="AlphaFoldDB" id="A1KCH9"/>
<keyword evidence="3" id="KW-1185">Reference proteome</keyword>
<protein>
    <submittedName>
        <fullName evidence="2">MltA-interacting protein</fullName>
    </submittedName>
</protein>
<evidence type="ECO:0000313" key="3">
    <source>
        <dbReference type="Proteomes" id="UP000002588"/>
    </source>
</evidence>
<dbReference type="EMBL" id="AM406670">
    <property type="protein sequence ID" value="CAL96535.1"/>
    <property type="molecule type" value="Genomic_DNA"/>
</dbReference>
<sequence length="283" mass="30958">MKSFAAALRRSFAAALAVAGALAAGAVQAEEKPLWEAGLGVGVLSFPDYRGSSRQRNHAIAVPYFVYRGDFFKADRDGIRGVFLDTENVELNLSLAASLPVDSSGNSARRGMPDLRPTVEFGPSLEINLWRAADHNARVDLRLPVRIGYAVKGPVKPVGVTFSPFLNLDVDPFGHSGWNLGVMAGPIFANARQHRYFYDVEPQYALPDRPAYRVSGGYSGSQFIAALSKRFDRYWVGSFVRYDTLRGAAFADSPLVERERAWAAGVAIAWVLGESSRKVEVQD</sequence>
<evidence type="ECO:0000313" key="2">
    <source>
        <dbReference type="EMBL" id="CAL96535.1"/>
    </source>
</evidence>
<name>A1KCH9_AZOSB</name>
<dbReference type="STRING" id="62928.azo3919"/>
<gene>
    <name evidence="2" type="primary">mipA</name>
    <name evidence="2" type="ordered locus">azo3919</name>
</gene>
<proteinExistence type="predicted"/>
<dbReference type="Proteomes" id="UP000002588">
    <property type="component" value="Chromosome"/>
</dbReference>